<feature type="region of interest" description="Disordered" evidence="1">
    <location>
        <begin position="215"/>
        <end position="237"/>
    </location>
</feature>
<organism evidence="2 3">
    <name type="scientific">Tritrichomonas musculus</name>
    <dbReference type="NCBI Taxonomy" id="1915356"/>
    <lineage>
        <taxon>Eukaryota</taxon>
        <taxon>Metamonada</taxon>
        <taxon>Parabasalia</taxon>
        <taxon>Tritrichomonadida</taxon>
        <taxon>Tritrichomonadidae</taxon>
        <taxon>Tritrichomonas</taxon>
    </lineage>
</organism>
<evidence type="ECO:0000313" key="2">
    <source>
        <dbReference type="EMBL" id="KAK8860272.1"/>
    </source>
</evidence>
<sequence>MIDFLQSCKVGKRILIIYNEIKLIDIYDPVVDKFLDINTPMIPFESALNDKELHIVLQDLCWLLLYDMIPKEFISEELKDIHRSTKENFSMNFAQLEKKIINSTILFSGKFMELWSIIINACFFSFLLTAFPESVFSDNVPFVIQVEKYINTVLNGIPPQNMREFHKSVLGLVSNEVRYEFPTFITITEPEPQNCIKIKKKRPPSKNLIRNTDKKGAQIRVPQNNKPIPKRYSTHDKSGMPIARAHEVFKKCEGIINDYKIDRTRQLYDICAQEELYMESKEVPPITPLGITFEDFPKPHFPADYYNPNLSRKENERRCRCIRRPKNAPKRRYRVIPEPEETMETIARAHEYLTDNPVYLF</sequence>
<dbReference type="Proteomes" id="UP001470230">
    <property type="component" value="Unassembled WGS sequence"/>
</dbReference>
<evidence type="ECO:0000256" key="1">
    <source>
        <dbReference type="SAM" id="MobiDB-lite"/>
    </source>
</evidence>
<protein>
    <submittedName>
        <fullName evidence="2">Uncharacterized protein</fullName>
    </submittedName>
</protein>
<name>A0ABR2IBY1_9EUKA</name>
<keyword evidence="3" id="KW-1185">Reference proteome</keyword>
<dbReference type="EMBL" id="JAPFFF010000018">
    <property type="protein sequence ID" value="KAK8860272.1"/>
    <property type="molecule type" value="Genomic_DNA"/>
</dbReference>
<comment type="caution">
    <text evidence="2">The sequence shown here is derived from an EMBL/GenBank/DDBJ whole genome shotgun (WGS) entry which is preliminary data.</text>
</comment>
<gene>
    <name evidence="2" type="ORF">M9Y10_011937</name>
</gene>
<evidence type="ECO:0000313" key="3">
    <source>
        <dbReference type="Proteomes" id="UP001470230"/>
    </source>
</evidence>
<reference evidence="2 3" key="1">
    <citation type="submission" date="2024-04" db="EMBL/GenBank/DDBJ databases">
        <title>Tritrichomonas musculus Genome.</title>
        <authorList>
            <person name="Alves-Ferreira E."/>
            <person name="Grigg M."/>
            <person name="Lorenzi H."/>
            <person name="Galac M."/>
        </authorList>
    </citation>
    <scope>NUCLEOTIDE SEQUENCE [LARGE SCALE GENOMIC DNA]</scope>
    <source>
        <strain evidence="2 3">EAF2021</strain>
    </source>
</reference>
<accession>A0ABR2IBY1</accession>
<proteinExistence type="predicted"/>